<evidence type="ECO:0000313" key="4">
    <source>
        <dbReference type="Proteomes" id="UP000468591"/>
    </source>
</evidence>
<evidence type="ECO:0008006" key="5">
    <source>
        <dbReference type="Google" id="ProtNLM"/>
    </source>
</evidence>
<evidence type="ECO:0000313" key="3">
    <source>
        <dbReference type="EMBL" id="NEK21312.1"/>
    </source>
</evidence>
<evidence type="ECO:0000256" key="1">
    <source>
        <dbReference type="SAM" id="MobiDB-lite"/>
    </source>
</evidence>
<sequence length="124" mass="13822">MKRTLPFVVALWLAAPVAQAEDADEPGLSLMERGAQMFMEGILKEMEPAIEEFQGFADEMGPALRQFAKEMGPKLGELLEEIEDWSAYQPPEVLPNGDIIIRRKPDHPLTPPDTPTKPAPQIEL</sequence>
<organism evidence="3 4">
    <name type="scientific">Sulfitobacter sediminilitoris</name>
    <dbReference type="NCBI Taxonomy" id="2698830"/>
    <lineage>
        <taxon>Bacteria</taxon>
        <taxon>Pseudomonadati</taxon>
        <taxon>Pseudomonadota</taxon>
        <taxon>Alphaproteobacteria</taxon>
        <taxon>Rhodobacterales</taxon>
        <taxon>Roseobacteraceae</taxon>
        <taxon>Sulfitobacter</taxon>
    </lineage>
</organism>
<evidence type="ECO:0000256" key="2">
    <source>
        <dbReference type="SAM" id="SignalP"/>
    </source>
</evidence>
<keyword evidence="2" id="KW-0732">Signal</keyword>
<feature type="chain" id="PRO_5026679333" description="AAA+ family ATPase" evidence="2">
    <location>
        <begin position="21"/>
        <end position="124"/>
    </location>
</feature>
<feature type="signal peptide" evidence="2">
    <location>
        <begin position="1"/>
        <end position="20"/>
    </location>
</feature>
<dbReference type="EMBL" id="JAABNT010000001">
    <property type="protein sequence ID" value="NEK21312.1"/>
    <property type="molecule type" value="Genomic_DNA"/>
</dbReference>
<feature type="region of interest" description="Disordered" evidence="1">
    <location>
        <begin position="99"/>
        <end position="124"/>
    </location>
</feature>
<dbReference type="AlphaFoldDB" id="A0A6P0C5D7"/>
<accession>A0A6P0C5D7</accession>
<name>A0A6P0C5D7_9RHOB</name>
<gene>
    <name evidence="3" type="ORF">GV827_02705</name>
</gene>
<protein>
    <recommendedName>
        <fullName evidence="5">AAA+ family ATPase</fullName>
    </recommendedName>
</protein>
<feature type="compositionally biased region" description="Pro residues" evidence="1">
    <location>
        <begin position="108"/>
        <end position="118"/>
    </location>
</feature>
<dbReference type="Proteomes" id="UP000468591">
    <property type="component" value="Unassembled WGS sequence"/>
</dbReference>
<dbReference type="RefSeq" id="WP_164352127.1">
    <property type="nucleotide sequence ID" value="NZ_JAABNT010000001.1"/>
</dbReference>
<comment type="caution">
    <text evidence="3">The sequence shown here is derived from an EMBL/GenBank/DDBJ whole genome shotgun (WGS) entry which is preliminary data.</text>
</comment>
<proteinExistence type="predicted"/>
<keyword evidence="4" id="KW-1185">Reference proteome</keyword>
<reference evidence="3 4" key="1">
    <citation type="submission" date="2020-01" db="EMBL/GenBank/DDBJ databases">
        <title>Sulfitobacter sediminilitoris sp. nov., isolated from a tidal flat.</title>
        <authorList>
            <person name="Park S."/>
            <person name="Yoon J.-H."/>
        </authorList>
    </citation>
    <scope>NUCLEOTIDE SEQUENCE [LARGE SCALE GENOMIC DNA]</scope>
    <source>
        <strain evidence="3 4">JBTF-M27</strain>
    </source>
</reference>